<name>A0ABV3E8F2_9ACTN</name>
<protein>
    <submittedName>
        <fullName evidence="3">CHAT domain-containing protein</fullName>
    </submittedName>
</protein>
<proteinExistence type="predicted"/>
<feature type="domain" description="CHAT" evidence="2">
    <location>
        <begin position="1021"/>
        <end position="1346"/>
    </location>
</feature>
<feature type="region of interest" description="Disordered" evidence="1">
    <location>
        <begin position="145"/>
        <end position="188"/>
    </location>
</feature>
<feature type="region of interest" description="Disordered" evidence="1">
    <location>
        <begin position="840"/>
        <end position="898"/>
    </location>
</feature>
<dbReference type="Proteomes" id="UP001551582">
    <property type="component" value="Unassembled WGS sequence"/>
</dbReference>
<keyword evidence="4" id="KW-1185">Reference proteome</keyword>
<dbReference type="SUPFAM" id="SSF81901">
    <property type="entry name" value="HCP-like"/>
    <property type="match status" value="1"/>
</dbReference>
<reference evidence="3 4" key="1">
    <citation type="submission" date="2024-06" db="EMBL/GenBank/DDBJ databases">
        <title>The Natural Products Discovery Center: Release of the First 8490 Sequenced Strains for Exploring Actinobacteria Biosynthetic Diversity.</title>
        <authorList>
            <person name="Kalkreuter E."/>
            <person name="Kautsar S.A."/>
            <person name="Yang D."/>
            <person name="Bader C.D."/>
            <person name="Teijaro C.N."/>
            <person name="Fluegel L."/>
            <person name="Davis C.M."/>
            <person name="Simpson J.R."/>
            <person name="Lauterbach L."/>
            <person name="Steele A.D."/>
            <person name="Gui C."/>
            <person name="Meng S."/>
            <person name="Li G."/>
            <person name="Viehrig K."/>
            <person name="Ye F."/>
            <person name="Su P."/>
            <person name="Kiefer A.F."/>
            <person name="Nichols A."/>
            <person name="Cepeda A.J."/>
            <person name="Yan W."/>
            <person name="Fan B."/>
            <person name="Jiang Y."/>
            <person name="Adhikari A."/>
            <person name="Zheng C.-J."/>
            <person name="Schuster L."/>
            <person name="Cowan T.M."/>
            <person name="Smanski M.J."/>
            <person name="Chevrette M.G."/>
            <person name="De Carvalho L.P.S."/>
            <person name="Shen B."/>
        </authorList>
    </citation>
    <scope>NUCLEOTIDE SEQUENCE [LARGE SCALE GENOMIC DNA]</scope>
    <source>
        <strain evidence="3 4">NPDC048274</strain>
    </source>
</reference>
<dbReference type="InterPro" id="IPR011990">
    <property type="entry name" value="TPR-like_helical_dom_sf"/>
</dbReference>
<dbReference type="Gene3D" id="1.25.40.10">
    <property type="entry name" value="Tetratricopeptide repeat domain"/>
    <property type="match status" value="2"/>
</dbReference>
<dbReference type="EMBL" id="JBEZLS010000010">
    <property type="protein sequence ID" value="MEU9352509.1"/>
    <property type="molecule type" value="Genomic_DNA"/>
</dbReference>
<dbReference type="InterPro" id="IPR024983">
    <property type="entry name" value="CHAT_dom"/>
</dbReference>
<sequence>MGTGSGAAGGDEDAPSQEGHVPDVAREFAAASRRHSGPPEQVWDELADAYGAGFGRLQERGLAEAAVVARLRALDLTPYDHQDRGRRLEDLARDALEAYERFAEPKHGHLALAAVRSALTVVGGERAPLHELAGHVLLARFEFAHGPGDGQPPERQPEGLLTGSRTWDLSAYPGAPGPEETDSAGTREVRDPRDLAEALRHYRRAADLAQTGPEHARYLSGLGNALLFAYEHDGGDDTLEEAVRCLAGAAERTPAAAPARHAVTGNYANALCTRFGRYGDPADLDRAYEAVTEAYRLTGPDHPAGPLWATVLGNVLVMRFGERGRPEDLREGVKVLAQAVEHTPGDHPDLVMRLRHLGVAYAEVFWLDGDLNLLDRAIGTLRRAVGAAGPDHPETATLDGSLGNSLLLRFQRRGHPPDLEEAVEHLRRATTLGPPGDPHRDLWTGNLASALEQRFGLTGDPADLDAAVDGYRRSVEAAADGHRDAAVRGAHLGLIMVLRFEVHGAFADLDAGVRLMAEALDGLPPSGLVRGQYHANLAAALHTRFVHLGHWPDLDAALRHTEAALTMLPAGSADRVGCLNNQATLLTTRYAHTGHTADLQRAGAVLDEALGSLAEGETARAALAQNRAQVLLQTHLAGAREGSGETALLDRAWADLETALTVGGRMASDQAMTLELQGAVLLQRYEAAADPDDLRRAEEVLERAVARLGDTLGDTRRAMARHRLAVAQRAQGKLALSRATGLSMLADRAWDVLLQSGTDDGLLAARRAAETATQVLHWCLEDRAPQDAVTAAESARALVLFAGSASATVPELLDEAGEPGLAEAWRQASRRNTARRFVRLPPHATGSPADGLALAGAGPEGGTGARAGGVPGSLGDGTDTPGVVPITAGGASPGDLPVVPDDVRHRALEVVYRHVGGEAAAPLVRAPSSTRIGTALARLGADGLVYLVAGEEGGSGWALLVRPDGSGRVLPLRGLVRTGPLAAFLSAHDAHVTAGTDGDRTRSRAAWRSALHAACDWAWPAVVSPVLEEFGREPGGDRAPRRGRADGAAAGNCPRLYLVPTGPLGLVPWHAARRPDPGRPGQFRYAVQDAAFSYAASGRELIQAADRRCAGGDGAALVVRDPTGDLVHARREAEGVRAGWPGPATLLGGQGAADAYPATPNRVLSALPGRGSVPCALLHLACHGALVQPPTESHLLLAGRQRLTVRRLLAPRPQRPLQQSEQGGQEPGPLAVLSACATGVTSGDYDEALSLATAFLAGGASAVVGSLWLVDDRRTADLMLDFHRRLRERDMAAADALREAQLAALRTPRDATRTVAEGCGSGKESHGTDDTDLADPYVWAAFIHHGRGELMAPEPHEGEPAQSPDDGTAPATPSAPGERIFPTRRAPAEMEHWQCPDPQCTHQALGDDEGPFEDECCPVHPALALERME</sequence>
<feature type="region of interest" description="Disordered" evidence="1">
    <location>
        <begin position="1"/>
        <end position="40"/>
    </location>
</feature>
<evidence type="ECO:0000313" key="3">
    <source>
        <dbReference type="EMBL" id="MEU9352509.1"/>
    </source>
</evidence>
<dbReference type="Pfam" id="PF12770">
    <property type="entry name" value="CHAT"/>
    <property type="match status" value="1"/>
</dbReference>
<gene>
    <name evidence="3" type="ORF">AB0D65_16325</name>
</gene>
<feature type="compositionally biased region" description="Gly residues" evidence="1">
    <location>
        <begin position="858"/>
        <end position="875"/>
    </location>
</feature>
<organism evidence="3 4">
    <name type="scientific">Streptomyces griseoloalbus</name>
    <dbReference type="NCBI Taxonomy" id="67303"/>
    <lineage>
        <taxon>Bacteria</taxon>
        <taxon>Bacillati</taxon>
        <taxon>Actinomycetota</taxon>
        <taxon>Actinomycetes</taxon>
        <taxon>Kitasatosporales</taxon>
        <taxon>Streptomycetaceae</taxon>
        <taxon>Streptomyces</taxon>
    </lineage>
</organism>
<comment type="caution">
    <text evidence="3">The sequence shown here is derived from an EMBL/GenBank/DDBJ whole genome shotgun (WGS) entry which is preliminary data.</text>
</comment>
<feature type="compositionally biased region" description="Low complexity" evidence="1">
    <location>
        <begin position="846"/>
        <end position="857"/>
    </location>
</feature>
<evidence type="ECO:0000259" key="2">
    <source>
        <dbReference type="Pfam" id="PF12770"/>
    </source>
</evidence>
<accession>A0ABV3E8F2</accession>
<evidence type="ECO:0000313" key="4">
    <source>
        <dbReference type="Proteomes" id="UP001551582"/>
    </source>
</evidence>
<feature type="region of interest" description="Disordered" evidence="1">
    <location>
        <begin position="1350"/>
        <end position="1380"/>
    </location>
</feature>
<evidence type="ECO:0000256" key="1">
    <source>
        <dbReference type="SAM" id="MobiDB-lite"/>
    </source>
</evidence>
<dbReference type="RefSeq" id="WP_359980810.1">
    <property type="nucleotide sequence ID" value="NZ_JBEZLS010000010.1"/>
</dbReference>